<keyword evidence="4" id="KW-1185">Reference proteome</keyword>
<sequence>MRPSLLLVVALWAGCASCGGLEGAPACHLQVQCRAFRYPIAVDCSWAPPPAPNSSGPTSYITTYRLGLALRGESRPCLQPTPETRRCAIRDFQMFSMVPYVLNVTAVLPGGPSSTLLPFVPERITL</sequence>
<dbReference type="PANTHER" id="PTHR48483">
    <property type="entry name" value="INTERLEUKIN-27 SUBUNIT BETA"/>
    <property type="match status" value="1"/>
</dbReference>
<keyword evidence="2" id="KW-0732">Signal</keyword>
<dbReference type="GeneID" id="101654036"/>
<dbReference type="Gene3D" id="2.60.40.10">
    <property type="entry name" value="Immunoglobulins"/>
    <property type="match status" value="1"/>
</dbReference>
<proteinExistence type="inferred from homology"/>
<evidence type="ECO:0000256" key="2">
    <source>
        <dbReference type="SAM" id="SignalP"/>
    </source>
</evidence>
<feature type="signal peptide" evidence="2">
    <location>
        <begin position="1"/>
        <end position="18"/>
    </location>
</feature>
<protein>
    <submittedName>
        <fullName evidence="5">Interleukin-27 subunit beta</fullName>
    </submittedName>
</protein>
<dbReference type="InterPro" id="IPR036116">
    <property type="entry name" value="FN3_sf"/>
</dbReference>
<dbReference type="InterPro" id="IPR056621">
    <property type="entry name" value="FN3_IL27B_N"/>
</dbReference>
<dbReference type="InterPro" id="IPR053073">
    <property type="entry name" value="IL11/IL27_subunit_beta"/>
</dbReference>
<dbReference type="SUPFAM" id="SSF49265">
    <property type="entry name" value="Fibronectin type III"/>
    <property type="match status" value="1"/>
</dbReference>
<name>A0ABM1VMV8_ECHTE</name>
<feature type="chain" id="PRO_5045666409" evidence="2">
    <location>
        <begin position="19"/>
        <end position="126"/>
    </location>
</feature>
<evidence type="ECO:0000313" key="4">
    <source>
        <dbReference type="Proteomes" id="UP000694863"/>
    </source>
</evidence>
<dbReference type="PROSITE" id="PS51257">
    <property type="entry name" value="PROKAR_LIPOPROTEIN"/>
    <property type="match status" value="1"/>
</dbReference>
<comment type="similarity">
    <text evidence="1">Belongs to the type I cytokine receptor family. Type 3 subfamily.</text>
</comment>
<dbReference type="RefSeq" id="XP_030744162.1">
    <property type="nucleotide sequence ID" value="XM_030888302.1"/>
</dbReference>
<reference evidence="5" key="1">
    <citation type="submission" date="2025-08" db="UniProtKB">
        <authorList>
            <consortium name="RefSeq"/>
        </authorList>
    </citation>
    <scope>IDENTIFICATION</scope>
</reference>
<organism evidence="4 5">
    <name type="scientific">Echinops telfairi</name>
    <name type="common">Lesser hedgehog tenrec</name>
    <dbReference type="NCBI Taxonomy" id="9371"/>
    <lineage>
        <taxon>Eukaryota</taxon>
        <taxon>Metazoa</taxon>
        <taxon>Chordata</taxon>
        <taxon>Craniata</taxon>
        <taxon>Vertebrata</taxon>
        <taxon>Euteleostomi</taxon>
        <taxon>Mammalia</taxon>
        <taxon>Eutheria</taxon>
        <taxon>Afrotheria</taxon>
        <taxon>Tenrecidae</taxon>
        <taxon>Tenrecinae</taxon>
        <taxon>Echinops</taxon>
    </lineage>
</organism>
<evidence type="ECO:0000259" key="3">
    <source>
        <dbReference type="Pfam" id="PF24031"/>
    </source>
</evidence>
<dbReference type="PANTHER" id="PTHR48483:SF2">
    <property type="entry name" value="INTERLEUKIN-27 SUBUNIT BETA"/>
    <property type="match status" value="1"/>
</dbReference>
<accession>A0ABM1VMV8</accession>
<dbReference type="Proteomes" id="UP000694863">
    <property type="component" value="Unplaced"/>
</dbReference>
<dbReference type="InterPro" id="IPR013783">
    <property type="entry name" value="Ig-like_fold"/>
</dbReference>
<dbReference type="Pfam" id="PF24031">
    <property type="entry name" value="FN3_IL27B_N"/>
    <property type="match status" value="1"/>
</dbReference>
<gene>
    <name evidence="5" type="primary">EBI3</name>
</gene>
<evidence type="ECO:0000256" key="1">
    <source>
        <dbReference type="ARBA" id="ARBA00010890"/>
    </source>
</evidence>
<evidence type="ECO:0000313" key="5">
    <source>
        <dbReference type="RefSeq" id="XP_030744162.1"/>
    </source>
</evidence>
<feature type="domain" description="IL27B N-terminal Fn3" evidence="3">
    <location>
        <begin position="30"/>
        <end position="119"/>
    </location>
</feature>